<dbReference type="PANTHER" id="PTHR43818">
    <property type="entry name" value="BCDNA.GH03377"/>
    <property type="match status" value="1"/>
</dbReference>
<dbReference type="Proteomes" id="UP000520814">
    <property type="component" value="Unassembled WGS sequence"/>
</dbReference>
<keyword evidence="5" id="KW-0326">Glycosidase</keyword>
<evidence type="ECO:0000256" key="4">
    <source>
        <dbReference type="ARBA" id="ARBA00023027"/>
    </source>
</evidence>
<evidence type="ECO:0000259" key="7">
    <source>
        <dbReference type="Pfam" id="PF21252"/>
    </source>
</evidence>
<evidence type="ECO:0000256" key="3">
    <source>
        <dbReference type="ARBA" id="ARBA00022801"/>
    </source>
</evidence>
<comment type="cofactor">
    <cofactor evidence="1">
        <name>NAD(+)</name>
        <dbReference type="ChEBI" id="CHEBI:57540"/>
    </cofactor>
</comment>
<dbReference type="InterPro" id="IPR000683">
    <property type="entry name" value="Gfo/Idh/MocA-like_OxRdtase_N"/>
</dbReference>
<accession>A0A7W9STL8</accession>
<evidence type="ECO:0000313" key="9">
    <source>
        <dbReference type="Proteomes" id="UP000520814"/>
    </source>
</evidence>
<comment type="similarity">
    <text evidence="2">Belongs to the Gfo/Idh/MocA family. Glycosyl hydrolase 109 subfamily.</text>
</comment>
<dbReference type="InterPro" id="IPR049303">
    <property type="entry name" value="Glyco_hydro_109_C"/>
</dbReference>
<dbReference type="EMBL" id="JACHGW010000004">
    <property type="protein sequence ID" value="MBB6052446.1"/>
    <property type="molecule type" value="Genomic_DNA"/>
</dbReference>
<evidence type="ECO:0000256" key="2">
    <source>
        <dbReference type="ARBA" id="ARBA00009329"/>
    </source>
</evidence>
<evidence type="ECO:0000256" key="5">
    <source>
        <dbReference type="ARBA" id="ARBA00023295"/>
    </source>
</evidence>
<evidence type="ECO:0000259" key="6">
    <source>
        <dbReference type="Pfam" id="PF01408"/>
    </source>
</evidence>
<keyword evidence="9" id="KW-1185">Reference proteome</keyword>
<evidence type="ECO:0000313" key="8">
    <source>
        <dbReference type="EMBL" id="MBB6052446.1"/>
    </source>
</evidence>
<keyword evidence="3" id="KW-0378">Hydrolase</keyword>
<dbReference type="InterPro" id="IPR036291">
    <property type="entry name" value="NAD(P)-bd_dom_sf"/>
</dbReference>
<comment type="caution">
    <text evidence="8">The sequence shown here is derived from an EMBL/GenBank/DDBJ whole genome shotgun (WGS) entry which is preliminary data.</text>
</comment>
<feature type="domain" description="Glycosyl hydrolase 109 C-terminal" evidence="7">
    <location>
        <begin position="153"/>
        <end position="317"/>
    </location>
</feature>
<keyword evidence="4" id="KW-0520">NAD</keyword>
<dbReference type="GO" id="GO:0000166">
    <property type="term" value="F:nucleotide binding"/>
    <property type="evidence" value="ECO:0007669"/>
    <property type="project" value="InterPro"/>
</dbReference>
<dbReference type="RefSeq" id="WP_184201500.1">
    <property type="nucleotide sequence ID" value="NZ_JACHGW010000004.1"/>
</dbReference>
<dbReference type="Pfam" id="PF21252">
    <property type="entry name" value="Glyco_hydro_109_C"/>
    <property type="match status" value="1"/>
</dbReference>
<dbReference type="Pfam" id="PF01408">
    <property type="entry name" value="GFO_IDH_MocA"/>
    <property type="match status" value="1"/>
</dbReference>
<organism evidence="8 9">
    <name type="scientific">Armatimonas rosea</name>
    <dbReference type="NCBI Taxonomy" id="685828"/>
    <lineage>
        <taxon>Bacteria</taxon>
        <taxon>Bacillati</taxon>
        <taxon>Armatimonadota</taxon>
        <taxon>Armatimonadia</taxon>
        <taxon>Armatimonadales</taxon>
        <taxon>Armatimonadaceae</taxon>
        <taxon>Armatimonas</taxon>
    </lineage>
</organism>
<dbReference type="Gene3D" id="3.30.360.10">
    <property type="entry name" value="Dihydrodipicolinate Reductase, domain 2"/>
    <property type="match status" value="1"/>
</dbReference>
<feature type="domain" description="Gfo/Idh/MocA-like oxidoreductase N-terminal" evidence="6">
    <location>
        <begin position="18"/>
        <end position="138"/>
    </location>
</feature>
<dbReference type="AlphaFoldDB" id="A0A7W9STL8"/>
<dbReference type="InterPro" id="IPR050463">
    <property type="entry name" value="Gfo/Idh/MocA_oxidrdct_glycsds"/>
</dbReference>
<dbReference type="Gene3D" id="3.40.50.720">
    <property type="entry name" value="NAD(P)-binding Rossmann-like Domain"/>
    <property type="match status" value="1"/>
</dbReference>
<evidence type="ECO:0000256" key="1">
    <source>
        <dbReference type="ARBA" id="ARBA00001911"/>
    </source>
</evidence>
<sequence length="408" mass="44994">MSSIQTMRGVAFAPRETVRVALIGCGGRGRGMLGELLAVQGVEIVSVFDVSEESAQKAVAAVVKKERPAPRMVVGGDVRQVLDPDAIDLAYIATPWLQHVPYAVAAMEAGVHAAVEVPAAVTLDECWELVETSERTRRHCVQLENCCYGYNELMMIHLAHTGKLGTLTHGEAAYIHDLRHLLLSDHSEGLWRREPHKTSDGNFYPTHGLGPVAQAMGIHRGDRFVRLVSMSSCEASMSETRDAIIDEGNAKRLETYKAGDMNTSLIQTAKGRTIMLQHDVVTPRPYSRGTLLQGSKGTFRDWPAGVFLEADPKNPHHGDWAALETLKDEFEPPLWREWGAKARETGGHDGMDFMMNFRLVQCLREGLAPDMDVYDAAAWSAPGPLSEDSVRQGSLPVTFPDFTRGHWE</sequence>
<name>A0A7W9STL8_ARMRO</name>
<reference evidence="8 9" key="1">
    <citation type="submission" date="2020-08" db="EMBL/GenBank/DDBJ databases">
        <title>Genomic Encyclopedia of Type Strains, Phase IV (KMG-IV): sequencing the most valuable type-strain genomes for metagenomic binning, comparative biology and taxonomic classification.</title>
        <authorList>
            <person name="Goeker M."/>
        </authorList>
    </citation>
    <scope>NUCLEOTIDE SEQUENCE [LARGE SCALE GENOMIC DNA]</scope>
    <source>
        <strain evidence="8 9">DSM 23562</strain>
    </source>
</reference>
<dbReference type="GO" id="GO:0016798">
    <property type="term" value="F:hydrolase activity, acting on glycosyl bonds"/>
    <property type="evidence" value="ECO:0007669"/>
    <property type="project" value="UniProtKB-KW"/>
</dbReference>
<gene>
    <name evidence="8" type="ORF">HNQ39_004267</name>
</gene>
<dbReference type="PANTHER" id="PTHR43818:SF1">
    <property type="entry name" value="GLYCOSYL HYDROLASE FAMILY 109 PROTEIN"/>
    <property type="match status" value="1"/>
</dbReference>
<proteinExistence type="inferred from homology"/>
<protein>
    <submittedName>
        <fullName evidence="8">Putative dehydrogenase</fullName>
    </submittedName>
</protein>
<dbReference type="SUPFAM" id="SSF51735">
    <property type="entry name" value="NAD(P)-binding Rossmann-fold domains"/>
    <property type="match status" value="1"/>
</dbReference>